<reference evidence="1" key="1">
    <citation type="submission" date="2023-05" db="EMBL/GenBank/DDBJ databases">
        <title>Complete genome sequence of Agrobacterium larrymoorei CFBP5477.</title>
        <authorList>
            <person name="Yen H.-C."/>
            <person name="Chou L."/>
            <person name="Lin Y.-C."/>
            <person name="Lai E.-M."/>
            <person name="Kuo C.-H."/>
        </authorList>
    </citation>
    <scope>NUCLEOTIDE SEQUENCE</scope>
    <source>
        <strain evidence="1">CFBP5477</strain>
        <plasmid evidence="1">pAlCFBP5477</plasmid>
    </source>
</reference>
<dbReference type="Proteomes" id="UP000298664">
    <property type="component" value="Plasmid pAlCFBP5477"/>
</dbReference>
<evidence type="ECO:0000313" key="1">
    <source>
        <dbReference type="EMBL" id="WHA44061.1"/>
    </source>
</evidence>
<sequence length="151" mass="17125">MNKPMMKANLRMWSDHVSFKQNLDGISEKIEVIYDAGDRIVTGKGIVSTALAKQNYISTVDDDIEDEFSACIWIERKIDILIKTPIHQLIVSGDVQATLWLAIFEPSNLIENKKLPELSDKANEANMELFLEDYTDLSIGGNPRKYHLGKK</sequence>
<geneLocation type="plasmid" evidence="1 2">
    <name>pAlCFBP5477</name>
</geneLocation>
<gene>
    <name evidence="1" type="ORF">CFBP5477_021840</name>
</gene>
<proteinExistence type="predicted"/>
<organism evidence="1 2">
    <name type="scientific">Agrobacterium larrymoorei</name>
    <dbReference type="NCBI Taxonomy" id="160699"/>
    <lineage>
        <taxon>Bacteria</taxon>
        <taxon>Pseudomonadati</taxon>
        <taxon>Pseudomonadota</taxon>
        <taxon>Alphaproteobacteria</taxon>
        <taxon>Hyphomicrobiales</taxon>
        <taxon>Rhizobiaceae</taxon>
        <taxon>Rhizobium/Agrobacterium group</taxon>
        <taxon>Agrobacterium</taxon>
    </lineage>
</organism>
<evidence type="ECO:0000313" key="2">
    <source>
        <dbReference type="Proteomes" id="UP000298664"/>
    </source>
</evidence>
<dbReference type="RefSeq" id="WP_137395846.1">
    <property type="nucleotide sequence ID" value="NZ_CP124735.1"/>
</dbReference>
<dbReference type="EMBL" id="CP124735">
    <property type="protein sequence ID" value="WHA44061.1"/>
    <property type="molecule type" value="Genomic_DNA"/>
</dbReference>
<accession>A0AAF0HG21</accession>
<dbReference type="AlphaFoldDB" id="A0AAF0HG21"/>
<keyword evidence="1" id="KW-0614">Plasmid</keyword>
<protein>
    <submittedName>
        <fullName evidence="1">Uncharacterized protein</fullName>
    </submittedName>
</protein>
<name>A0AAF0HG21_9HYPH</name>